<keyword evidence="9" id="KW-1185">Reference proteome</keyword>
<evidence type="ECO:0000256" key="2">
    <source>
        <dbReference type="ARBA" id="ARBA00022771"/>
    </source>
</evidence>
<feature type="compositionally biased region" description="Low complexity" evidence="5">
    <location>
        <begin position="78"/>
        <end position="89"/>
    </location>
</feature>
<keyword evidence="6" id="KW-1133">Transmembrane helix</keyword>
<evidence type="ECO:0000256" key="1">
    <source>
        <dbReference type="ARBA" id="ARBA00022723"/>
    </source>
</evidence>
<comment type="caution">
    <text evidence="8">The sequence shown here is derived from an EMBL/GenBank/DDBJ whole genome shotgun (WGS) entry which is preliminary data.</text>
</comment>
<evidence type="ECO:0000313" key="8">
    <source>
        <dbReference type="EMBL" id="KAJ3597211.1"/>
    </source>
</evidence>
<gene>
    <name evidence="8" type="ORF">NHX12_000740</name>
</gene>
<dbReference type="InterPro" id="IPR013083">
    <property type="entry name" value="Znf_RING/FYVE/PHD"/>
</dbReference>
<name>A0A9Q0E0R7_9TELE</name>
<keyword evidence="2 4" id="KW-0863">Zinc-finger</keyword>
<keyword evidence="6" id="KW-0472">Membrane</keyword>
<feature type="domain" description="RING-type" evidence="7">
    <location>
        <begin position="118"/>
        <end position="165"/>
    </location>
</feature>
<dbReference type="AlphaFoldDB" id="A0A9Q0E0R7"/>
<evidence type="ECO:0000313" key="9">
    <source>
        <dbReference type="Proteomes" id="UP001148018"/>
    </source>
</evidence>
<proteinExistence type="predicted"/>
<evidence type="ECO:0000259" key="7">
    <source>
        <dbReference type="PROSITE" id="PS50089"/>
    </source>
</evidence>
<dbReference type="SMART" id="SM00184">
    <property type="entry name" value="RING"/>
    <property type="match status" value="1"/>
</dbReference>
<feature type="region of interest" description="Disordered" evidence="5">
    <location>
        <begin position="1"/>
        <end position="112"/>
    </location>
</feature>
<feature type="compositionally biased region" description="Pro residues" evidence="5">
    <location>
        <begin position="8"/>
        <end position="19"/>
    </location>
</feature>
<dbReference type="PROSITE" id="PS00518">
    <property type="entry name" value="ZF_RING_1"/>
    <property type="match status" value="1"/>
</dbReference>
<keyword evidence="1" id="KW-0479">Metal-binding</keyword>
<dbReference type="PROSITE" id="PS50089">
    <property type="entry name" value="ZF_RING_2"/>
    <property type="match status" value="1"/>
</dbReference>
<dbReference type="OrthoDB" id="342730at2759"/>
<dbReference type="GO" id="GO:0008270">
    <property type="term" value="F:zinc ion binding"/>
    <property type="evidence" value="ECO:0007669"/>
    <property type="project" value="UniProtKB-KW"/>
</dbReference>
<keyword evidence="6" id="KW-0812">Transmembrane</keyword>
<dbReference type="Pfam" id="PF13445">
    <property type="entry name" value="zf-RING_UBOX"/>
    <property type="match status" value="1"/>
</dbReference>
<evidence type="ECO:0000256" key="6">
    <source>
        <dbReference type="SAM" id="Phobius"/>
    </source>
</evidence>
<evidence type="ECO:0000256" key="3">
    <source>
        <dbReference type="ARBA" id="ARBA00022833"/>
    </source>
</evidence>
<dbReference type="CDD" id="cd16556">
    <property type="entry name" value="RING-HC_RNF183-like"/>
    <property type="match status" value="1"/>
</dbReference>
<dbReference type="EMBL" id="JANIIK010000109">
    <property type="protein sequence ID" value="KAJ3597211.1"/>
    <property type="molecule type" value="Genomic_DNA"/>
</dbReference>
<dbReference type="PANTHER" id="PTHR22791">
    <property type="entry name" value="RING-TYPE DOMAIN-CONTAINING PROTEIN"/>
    <property type="match status" value="1"/>
</dbReference>
<feature type="transmembrane region" description="Helical" evidence="6">
    <location>
        <begin position="282"/>
        <end position="307"/>
    </location>
</feature>
<dbReference type="InterPro" id="IPR001841">
    <property type="entry name" value="Znf_RING"/>
</dbReference>
<dbReference type="Proteomes" id="UP001148018">
    <property type="component" value="Unassembled WGS sequence"/>
</dbReference>
<feature type="compositionally biased region" description="Basic and acidic residues" evidence="5">
    <location>
        <begin position="98"/>
        <end position="112"/>
    </location>
</feature>
<evidence type="ECO:0000256" key="4">
    <source>
        <dbReference type="PROSITE-ProRule" id="PRU00175"/>
    </source>
</evidence>
<reference evidence="8" key="1">
    <citation type="submission" date="2022-07" db="EMBL/GenBank/DDBJ databases">
        <title>Chromosome-level genome of Muraenolepis orangiensis.</title>
        <authorList>
            <person name="Kim J."/>
        </authorList>
    </citation>
    <scope>NUCLEOTIDE SEQUENCE</scope>
    <source>
        <strain evidence="8">KU_S4_2022</strain>
        <tissue evidence="8">Muscle</tissue>
    </source>
</reference>
<dbReference type="Gene3D" id="3.30.40.10">
    <property type="entry name" value="Zinc/RING finger domain, C3HC4 (zinc finger)"/>
    <property type="match status" value="1"/>
</dbReference>
<dbReference type="GO" id="GO:0016567">
    <property type="term" value="P:protein ubiquitination"/>
    <property type="evidence" value="ECO:0007669"/>
    <property type="project" value="TreeGrafter"/>
</dbReference>
<dbReference type="InterPro" id="IPR017907">
    <property type="entry name" value="Znf_RING_CS"/>
</dbReference>
<protein>
    <recommendedName>
        <fullName evidence="7">RING-type domain-containing protein</fullName>
    </recommendedName>
</protein>
<dbReference type="InterPro" id="IPR051435">
    <property type="entry name" value="RING_finger_E3_ubiq-ligases"/>
</dbReference>
<sequence>MSDREQPSQPPGADPPSPSQPQNVKPRPEGQKSARRSLRVRRSQSSSSERGGARRRARERHEEERGGRRRRRSEEAQEAAAAAAATAQQQRRRRTKSPTHDRRKSPPRDHGDVEDTECIVCFCSYDNVFKTPKLLACGHTFCLECLARINVTSPELTSLSCPVCREPTRIPHGRDLPHLHNNQAVFSLLPPNMQRALSVRFKRNKGKLILKHTGTLADRKLATITLPKRKQQERAVATGPGIPLSPMELEAATPPSATMLDVGQPPSRVRGRLRRLFRSDRCYYVVVAAIITITVALMLVGVLAFIIMPNIAGANSQATNQTTQAPPFPGS</sequence>
<dbReference type="SUPFAM" id="SSF57850">
    <property type="entry name" value="RING/U-box"/>
    <property type="match status" value="1"/>
</dbReference>
<dbReference type="GO" id="GO:0061630">
    <property type="term" value="F:ubiquitin protein ligase activity"/>
    <property type="evidence" value="ECO:0007669"/>
    <property type="project" value="TreeGrafter"/>
</dbReference>
<organism evidence="8 9">
    <name type="scientific">Muraenolepis orangiensis</name>
    <name type="common">Patagonian moray cod</name>
    <dbReference type="NCBI Taxonomy" id="630683"/>
    <lineage>
        <taxon>Eukaryota</taxon>
        <taxon>Metazoa</taxon>
        <taxon>Chordata</taxon>
        <taxon>Craniata</taxon>
        <taxon>Vertebrata</taxon>
        <taxon>Euteleostomi</taxon>
        <taxon>Actinopterygii</taxon>
        <taxon>Neopterygii</taxon>
        <taxon>Teleostei</taxon>
        <taxon>Neoteleostei</taxon>
        <taxon>Acanthomorphata</taxon>
        <taxon>Zeiogadaria</taxon>
        <taxon>Gadariae</taxon>
        <taxon>Gadiformes</taxon>
        <taxon>Muraenolepidoidei</taxon>
        <taxon>Muraenolepididae</taxon>
        <taxon>Muraenolepis</taxon>
    </lineage>
</organism>
<feature type="compositionally biased region" description="Basic residues" evidence="5">
    <location>
        <begin position="33"/>
        <end position="42"/>
    </location>
</feature>
<dbReference type="InterPro" id="IPR027370">
    <property type="entry name" value="Znf-RING_euk"/>
</dbReference>
<evidence type="ECO:0000256" key="5">
    <source>
        <dbReference type="SAM" id="MobiDB-lite"/>
    </source>
</evidence>
<accession>A0A9Q0E0R7</accession>
<dbReference type="PANTHER" id="PTHR22791:SF9">
    <property type="entry name" value="RING FINGER PROTEIN 183"/>
    <property type="match status" value="1"/>
</dbReference>
<keyword evidence="3" id="KW-0862">Zinc</keyword>